<organism evidence="9 10">
    <name type="scientific">Bifidobacterium catenulatum PV20-2</name>
    <dbReference type="NCBI Taxonomy" id="1447716"/>
    <lineage>
        <taxon>Bacteria</taxon>
        <taxon>Bacillati</taxon>
        <taxon>Actinomycetota</taxon>
        <taxon>Actinomycetes</taxon>
        <taxon>Bifidobacteriales</taxon>
        <taxon>Bifidobacteriaceae</taxon>
        <taxon>Bifidobacterium</taxon>
    </lineage>
</organism>
<accession>A0A0A7I5A4</accession>
<dbReference type="InterPro" id="IPR035906">
    <property type="entry name" value="MetI-like_sf"/>
</dbReference>
<dbReference type="InterPro" id="IPR051393">
    <property type="entry name" value="ABC_transporter_permease"/>
</dbReference>
<comment type="similarity">
    <text evidence="7">Belongs to the binding-protein-dependent transport system permease family.</text>
</comment>
<sequence length="324" mass="35349">MTSDAKDRYIMIATTQAAKPKRTEAQRRENRTGWAFMAPFGILFAIVFIIPIFYAIYSSFFRQVTEGGGAYGGGELVNKFVGFQNFEYVLTSGNFWSGVGRVLIYTLIQVPLMIVVALALAMVIDSFVVKHITGFRLGYFLPYAIPGVVASIIWVYLYNGQISPIVKGLAAIGVNVDFFSKNVVLASMANITTWTFTGYNMLIFLAALQAIPHELYEAARIDGASGWQISMRIKLPNVRSAALLSMLLSIVGTIQLFNEPQIMQTADPGISKTYTPMMMAMNTSQGTLTPGGDGPASAVAIVMALIAGILAMIYALVERKANEQ</sequence>
<dbReference type="Proteomes" id="UP000030625">
    <property type="component" value="Chromosome"/>
</dbReference>
<feature type="transmembrane region" description="Helical" evidence="7">
    <location>
        <begin position="238"/>
        <end position="257"/>
    </location>
</feature>
<dbReference type="HOGENOM" id="CLU_016047_0_2_11"/>
<evidence type="ECO:0000256" key="6">
    <source>
        <dbReference type="ARBA" id="ARBA00023136"/>
    </source>
</evidence>
<dbReference type="GO" id="GO:0055085">
    <property type="term" value="P:transmembrane transport"/>
    <property type="evidence" value="ECO:0007669"/>
    <property type="project" value="InterPro"/>
</dbReference>
<feature type="transmembrane region" description="Helical" evidence="7">
    <location>
        <begin position="191"/>
        <end position="211"/>
    </location>
</feature>
<gene>
    <name evidence="9" type="ORF">AH68_09660</name>
</gene>
<evidence type="ECO:0000256" key="3">
    <source>
        <dbReference type="ARBA" id="ARBA00022475"/>
    </source>
</evidence>
<feature type="transmembrane region" description="Helical" evidence="7">
    <location>
        <begin position="34"/>
        <end position="57"/>
    </location>
</feature>
<evidence type="ECO:0000256" key="4">
    <source>
        <dbReference type="ARBA" id="ARBA00022692"/>
    </source>
</evidence>
<proteinExistence type="inferred from homology"/>
<feature type="transmembrane region" description="Helical" evidence="7">
    <location>
        <begin position="102"/>
        <end position="125"/>
    </location>
</feature>
<evidence type="ECO:0000256" key="5">
    <source>
        <dbReference type="ARBA" id="ARBA00022989"/>
    </source>
</evidence>
<keyword evidence="5 7" id="KW-1133">Transmembrane helix</keyword>
<dbReference type="PANTHER" id="PTHR30193">
    <property type="entry name" value="ABC TRANSPORTER PERMEASE PROTEIN"/>
    <property type="match status" value="1"/>
</dbReference>
<dbReference type="Pfam" id="PF00528">
    <property type="entry name" value="BPD_transp_1"/>
    <property type="match status" value="1"/>
</dbReference>
<dbReference type="GO" id="GO:0005886">
    <property type="term" value="C:plasma membrane"/>
    <property type="evidence" value="ECO:0007669"/>
    <property type="project" value="UniProtKB-SubCell"/>
</dbReference>
<keyword evidence="6 7" id="KW-0472">Membrane</keyword>
<evidence type="ECO:0000313" key="10">
    <source>
        <dbReference type="Proteomes" id="UP000030625"/>
    </source>
</evidence>
<dbReference type="CDD" id="cd06261">
    <property type="entry name" value="TM_PBP2"/>
    <property type="match status" value="1"/>
</dbReference>
<evidence type="ECO:0000256" key="1">
    <source>
        <dbReference type="ARBA" id="ARBA00004651"/>
    </source>
</evidence>
<dbReference type="InterPro" id="IPR000515">
    <property type="entry name" value="MetI-like"/>
</dbReference>
<protein>
    <submittedName>
        <fullName evidence="9">ABC transporter permease</fullName>
    </submittedName>
</protein>
<dbReference type="AlphaFoldDB" id="A0A0A7I5A4"/>
<comment type="subcellular location">
    <subcellularLocation>
        <location evidence="1 7">Cell membrane</location>
        <topology evidence="1 7">Multi-pass membrane protein</topology>
    </subcellularLocation>
</comment>
<keyword evidence="3" id="KW-1003">Cell membrane</keyword>
<evidence type="ECO:0000256" key="2">
    <source>
        <dbReference type="ARBA" id="ARBA00022448"/>
    </source>
</evidence>
<evidence type="ECO:0000259" key="8">
    <source>
        <dbReference type="PROSITE" id="PS50928"/>
    </source>
</evidence>
<dbReference type="STRING" id="1447716.AH68_09660"/>
<name>A0A0A7I5A4_9BIFI</name>
<dbReference type="PROSITE" id="PS50928">
    <property type="entry name" value="ABC_TM1"/>
    <property type="match status" value="1"/>
</dbReference>
<dbReference type="Gene3D" id="1.10.3720.10">
    <property type="entry name" value="MetI-like"/>
    <property type="match status" value="1"/>
</dbReference>
<evidence type="ECO:0000313" key="9">
    <source>
        <dbReference type="EMBL" id="AIZ15251.1"/>
    </source>
</evidence>
<dbReference type="KEGG" id="bka:AH68_09660"/>
<reference evidence="9 10" key="1">
    <citation type="journal article" date="2015" name="Genome Announc.">
        <title>Complete and Assembled Genome Sequence of Bifidobacterium kashiwanohense PV20-2, Isolated from the Feces of an Anemic Kenyan Infant.</title>
        <authorList>
            <person name="Vazquez-Gutierrez P."/>
            <person name="Lacroix C."/>
            <person name="Chassard C."/>
            <person name="Klumpp J."/>
            <person name="Jans C."/>
            <person name="Stevens M.J."/>
        </authorList>
    </citation>
    <scope>NUCLEOTIDE SEQUENCE [LARGE SCALE GENOMIC DNA]</scope>
    <source>
        <strain evidence="9 10">PV20-2</strain>
    </source>
</reference>
<feature type="domain" description="ABC transmembrane type-1" evidence="8">
    <location>
        <begin position="99"/>
        <end position="314"/>
    </location>
</feature>
<keyword evidence="2 7" id="KW-0813">Transport</keyword>
<evidence type="ECO:0000256" key="7">
    <source>
        <dbReference type="RuleBase" id="RU363032"/>
    </source>
</evidence>
<keyword evidence="4 7" id="KW-0812">Transmembrane</keyword>
<feature type="transmembrane region" description="Helical" evidence="7">
    <location>
        <begin position="296"/>
        <end position="317"/>
    </location>
</feature>
<dbReference type="SUPFAM" id="SSF161098">
    <property type="entry name" value="MetI-like"/>
    <property type="match status" value="1"/>
</dbReference>
<feature type="transmembrane region" description="Helical" evidence="7">
    <location>
        <begin position="137"/>
        <end position="157"/>
    </location>
</feature>
<dbReference type="EMBL" id="CP007456">
    <property type="protein sequence ID" value="AIZ15251.1"/>
    <property type="molecule type" value="Genomic_DNA"/>
</dbReference>
<dbReference type="PANTHER" id="PTHR30193:SF41">
    <property type="entry name" value="DIACETYLCHITOBIOSE UPTAKE SYSTEM PERMEASE PROTEIN NGCF"/>
    <property type="match status" value="1"/>
</dbReference>